<organism evidence="6 7">
    <name type="scientific">Terriglobus roseus</name>
    <dbReference type="NCBI Taxonomy" id="392734"/>
    <lineage>
        <taxon>Bacteria</taxon>
        <taxon>Pseudomonadati</taxon>
        <taxon>Acidobacteriota</taxon>
        <taxon>Terriglobia</taxon>
        <taxon>Terriglobales</taxon>
        <taxon>Acidobacteriaceae</taxon>
        <taxon>Terriglobus</taxon>
    </lineage>
</organism>
<feature type="chain" id="PRO_5010220083" description="NolW-like domain-containing protein" evidence="4">
    <location>
        <begin position="23"/>
        <end position="250"/>
    </location>
</feature>
<dbReference type="Proteomes" id="UP000182409">
    <property type="component" value="Unassembled WGS sequence"/>
</dbReference>
<dbReference type="PANTHER" id="PTHR30332:SF24">
    <property type="entry name" value="SECRETIN GSPD-RELATED"/>
    <property type="match status" value="1"/>
</dbReference>
<dbReference type="EMBL" id="FNSD01000001">
    <property type="protein sequence ID" value="SEC07036.1"/>
    <property type="molecule type" value="Genomic_DNA"/>
</dbReference>
<feature type="signal peptide" evidence="4">
    <location>
        <begin position="1"/>
        <end position="22"/>
    </location>
</feature>
<protein>
    <recommendedName>
        <fullName evidence="5">NolW-like domain-containing protein</fullName>
    </recommendedName>
</protein>
<keyword evidence="2 4" id="KW-0732">Signal</keyword>
<dbReference type="RefSeq" id="WP_074654412.1">
    <property type="nucleotide sequence ID" value="NZ_FNSD01000001.1"/>
</dbReference>
<dbReference type="Pfam" id="PF03958">
    <property type="entry name" value="Secretin_N"/>
    <property type="match status" value="1"/>
</dbReference>
<proteinExistence type="predicted"/>
<sequence length="250" mass="27032">MKISLATTALCVLLLPSGAASAQSAVATTNAPAPPQQTGPHILRTFHLHYTDTQADQNEIVTAIRNLSSPQLRVYLVPSRNEIAANGSPEDLKMIEDLLAKLDVPHKLYRLTYTFTESDGGKRIGVSRYAMTLAPGQRMQMKQGSRVPLVTGSVGHDAQPMKQTQYIDVGLNFDSEVEEYGAGIRLKSMVEQSSVAEEKSGMGPEDPVIRQTKVEGVSILTEGKSMSLGELDVVGSTRHMQVDAVIEAVK</sequence>
<evidence type="ECO:0000256" key="2">
    <source>
        <dbReference type="ARBA" id="ARBA00022729"/>
    </source>
</evidence>
<evidence type="ECO:0000256" key="1">
    <source>
        <dbReference type="ARBA" id="ARBA00004370"/>
    </source>
</evidence>
<dbReference type="OrthoDB" id="119128at2"/>
<dbReference type="Gene3D" id="3.30.1370.120">
    <property type="match status" value="1"/>
</dbReference>
<comment type="subcellular location">
    <subcellularLocation>
        <location evidence="1">Membrane</location>
    </subcellularLocation>
</comment>
<accession>A0A1H4PHY7</accession>
<feature type="domain" description="NolW-like" evidence="5">
    <location>
        <begin position="44"/>
        <end position="105"/>
    </location>
</feature>
<name>A0A1H4PHY7_9BACT</name>
<dbReference type="GO" id="GO:0015627">
    <property type="term" value="C:type II protein secretion system complex"/>
    <property type="evidence" value="ECO:0007669"/>
    <property type="project" value="TreeGrafter"/>
</dbReference>
<dbReference type="InterPro" id="IPR038591">
    <property type="entry name" value="NolW-like_sf"/>
</dbReference>
<dbReference type="InterPro" id="IPR005644">
    <property type="entry name" value="NolW-like"/>
</dbReference>
<evidence type="ECO:0000256" key="3">
    <source>
        <dbReference type="ARBA" id="ARBA00023136"/>
    </source>
</evidence>
<dbReference type="GO" id="GO:0016020">
    <property type="term" value="C:membrane"/>
    <property type="evidence" value="ECO:0007669"/>
    <property type="project" value="UniProtKB-SubCell"/>
</dbReference>
<dbReference type="GO" id="GO:0009306">
    <property type="term" value="P:protein secretion"/>
    <property type="evidence" value="ECO:0007669"/>
    <property type="project" value="TreeGrafter"/>
</dbReference>
<dbReference type="InterPro" id="IPR050810">
    <property type="entry name" value="Bact_Secretion_Sys_Channel"/>
</dbReference>
<dbReference type="AlphaFoldDB" id="A0A1H4PHY7"/>
<keyword evidence="3" id="KW-0472">Membrane</keyword>
<reference evidence="6 7" key="1">
    <citation type="submission" date="2016-10" db="EMBL/GenBank/DDBJ databases">
        <authorList>
            <person name="de Groot N.N."/>
        </authorList>
    </citation>
    <scope>NUCLEOTIDE SEQUENCE [LARGE SCALE GENOMIC DNA]</scope>
    <source>
        <strain evidence="6 7">AB35.6</strain>
    </source>
</reference>
<evidence type="ECO:0000313" key="6">
    <source>
        <dbReference type="EMBL" id="SEC07036.1"/>
    </source>
</evidence>
<gene>
    <name evidence="6" type="ORF">SAMN05443244_2569</name>
</gene>
<evidence type="ECO:0000313" key="7">
    <source>
        <dbReference type="Proteomes" id="UP000182409"/>
    </source>
</evidence>
<evidence type="ECO:0000256" key="4">
    <source>
        <dbReference type="SAM" id="SignalP"/>
    </source>
</evidence>
<evidence type="ECO:0000259" key="5">
    <source>
        <dbReference type="Pfam" id="PF03958"/>
    </source>
</evidence>
<dbReference type="PANTHER" id="PTHR30332">
    <property type="entry name" value="PROBABLE GENERAL SECRETION PATHWAY PROTEIN D"/>
    <property type="match status" value="1"/>
</dbReference>